<dbReference type="SMART" id="SM00448">
    <property type="entry name" value="REC"/>
    <property type="match status" value="1"/>
</dbReference>
<dbReference type="RefSeq" id="WP_350016377.1">
    <property type="nucleotide sequence ID" value="NZ_CP157948.1"/>
</dbReference>
<evidence type="ECO:0000256" key="3">
    <source>
        <dbReference type="PROSITE-ProRule" id="PRU00169"/>
    </source>
</evidence>
<accession>A0AAU7QKS6</accession>
<name>A0AAU7QKS6_9GAMM</name>
<dbReference type="Pfam" id="PF00072">
    <property type="entry name" value="Response_reg"/>
    <property type="match status" value="1"/>
</dbReference>
<feature type="domain" description="Response regulatory" evidence="4">
    <location>
        <begin position="3"/>
        <end position="116"/>
    </location>
</feature>
<gene>
    <name evidence="6" type="ORF">ABNK63_00605</name>
</gene>
<evidence type="ECO:0000313" key="6">
    <source>
        <dbReference type="EMBL" id="XBS90176.1"/>
    </source>
</evidence>
<dbReference type="PANTHER" id="PTHR48111">
    <property type="entry name" value="REGULATOR OF RPOS"/>
    <property type="match status" value="1"/>
</dbReference>
<feature type="domain" description="HTH LytTR-type" evidence="5">
    <location>
        <begin position="130"/>
        <end position="234"/>
    </location>
</feature>
<dbReference type="EMBL" id="CP157948">
    <property type="protein sequence ID" value="XBS90176.1"/>
    <property type="molecule type" value="Genomic_DNA"/>
</dbReference>
<keyword evidence="2 6" id="KW-0238">DNA-binding</keyword>
<evidence type="ECO:0000256" key="1">
    <source>
        <dbReference type="ARBA" id="ARBA00023012"/>
    </source>
</evidence>
<dbReference type="PROSITE" id="PS50930">
    <property type="entry name" value="HTH_LYTTR"/>
    <property type="match status" value="1"/>
</dbReference>
<dbReference type="SUPFAM" id="SSF52172">
    <property type="entry name" value="CheY-like"/>
    <property type="match status" value="1"/>
</dbReference>
<sequence>MTRVLIVDDEPLARARLAALLGECSGVEIVGNVADGEAALAAIGELQPDVLLLDINMPGIDGVGVAQRLAGRSRPQVIFCTAYEAHALKAFELGAADYLLKPVRLERLREALQRAQRRVADAPREAVAWLHGRHGSEQVRIALDEVTCLLADEKYVVVHHRRGELLIEESLRQLEEAYPEQLVRLHRNCLVPPARLLGLKTLADGRVLARLDGTELAPEISRRNLPAVRKLLRPL</sequence>
<dbReference type="GO" id="GO:0005829">
    <property type="term" value="C:cytosol"/>
    <property type="evidence" value="ECO:0007669"/>
    <property type="project" value="TreeGrafter"/>
</dbReference>
<dbReference type="GO" id="GO:0006355">
    <property type="term" value="P:regulation of DNA-templated transcription"/>
    <property type="evidence" value="ECO:0007669"/>
    <property type="project" value="TreeGrafter"/>
</dbReference>
<dbReference type="AlphaFoldDB" id="A0AAU7QKS6"/>
<dbReference type="Pfam" id="PF04397">
    <property type="entry name" value="LytTR"/>
    <property type="match status" value="1"/>
</dbReference>
<dbReference type="Gene3D" id="2.40.50.1020">
    <property type="entry name" value="LytTr DNA-binding domain"/>
    <property type="match status" value="1"/>
</dbReference>
<dbReference type="SMART" id="SM00850">
    <property type="entry name" value="LytTR"/>
    <property type="match status" value="1"/>
</dbReference>
<dbReference type="PANTHER" id="PTHR48111:SF3">
    <property type="entry name" value="TRANSCRIPTIONAL REGULATORY PROTEIN BTSR"/>
    <property type="match status" value="1"/>
</dbReference>
<evidence type="ECO:0000259" key="5">
    <source>
        <dbReference type="PROSITE" id="PS50930"/>
    </source>
</evidence>
<organism evidence="6">
    <name type="scientific">Rhodanobacter sp. IGA1.0</name>
    <dbReference type="NCBI Taxonomy" id="3158582"/>
    <lineage>
        <taxon>Bacteria</taxon>
        <taxon>Pseudomonadati</taxon>
        <taxon>Pseudomonadota</taxon>
        <taxon>Gammaproteobacteria</taxon>
        <taxon>Lysobacterales</taxon>
        <taxon>Rhodanobacteraceae</taxon>
        <taxon>Rhodanobacter</taxon>
    </lineage>
</organism>
<evidence type="ECO:0000256" key="2">
    <source>
        <dbReference type="ARBA" id="ARBA00023125"/>
    </source>
</evidence>
<dbReference type="GO" id="GO:0000156">
    <property type="term" value="F:phosphorelay response regulator activity"/>
    <property type="evidence" value="ECO:0007669"/>
    <property type="project" value="TreeGrafter"/>
</dbReference>
<keyword evidence="1" id="KW-0902">Two-component regulatory system</keyword>
<reference evidence="6" key="1">
    <citation type="submission" date="2024-06" db="EMBL/GenBank/DDBJ databases">
        <authorList>
            <person name="Sun Y."/>
        </authorList>
    </citation>
    <scope>NUCLEOTIDE SEQUENCE</scope>
    <source>
        <strain evidence="6">IGA1.0</strain>
    </source>
</reference>
<dbReference type="PROSITE" id="PS50110">
    <property type="entry name" value="RESPONSE_REGULATORY"/>
    <property type="match status" value="1"/>
</dbReference>
<dbReference type="Gene3D" id="3.40.50.2300">
    <property type="match status" value="1"/>
</dbReference>
<dbReference type="InterPro" id="IPR011006">
    <property type="entry name" value="CheY-like_superfamily"/>
</dbReference>
<dbReference type="InterPro" id="IPR007492">
    <property type="entry name" value="LytTR_DNA-bd_dom"/>
</dbReference>
<dbReference type="GO" id="GO:0032993">
    <property type="term" value="C:protein-DNA complex"/>
    <property type="evidence" value="ECO:0007669"/>
    <property type="project" value="TreeGrafter"/>
</dbReference>
<proteinExistence type="predicted"/>
<feature type="modified residue" description="4-aspartylphosphate" evidence="3">
    <location>
        <position position="54"/>
    </location>
</feature>
<keyword evidence="3" id="KW-0597">Phosphoprotein</keyword>
<dbReference type="InterPro" id="IPR001789">
    <property type="entry name" value="Sig_transdc_resp-reg_receiver"/>
</dbReference>
<dbReference type="InterPro" id="IPR039420">
    <property type="entry name" value="WalR-like"/>
</dbReference>
<protein>
    <submittedName>
        <fullName evidence="6">LytTR family DNA-binding domain-containing protein</fullName>
    </submittedName>
</protein>
<dbReference type="GO" id="GO:0000976">
    <property type="term" value="F:transcription cis-regulatory region binding"/>
    <property type="evidence" value="ECO:0007669"/>
    <property type="project" value="TreeGrafter"/>
</dbReference>
<evidence type="ECO:0000259" key="4">
    <source>
        <dbReference type="PROSITE" id="PS50110"/>
    </source>
</evidence>